<feature type="transmembrane region" description="Helical" evidence="16">
    <location>
        <begin position="453"/>
        <end position="472"/>
    </location>
</feature>
<evidence type="ECO:0000256" key="11">
    <source>
        <dbReference type="ARBA" id="ARBA00038053"/>
    </source>
</evidence>
<comment type="similarity">
    <text evidence="11">Belongs to the SEDS family. FtsW subfamily.</text>
</comment>
<dbReference type="AlphaFoldDB" id="A0A6N9HNA6"/>
<evidence type="ECO:0000256" key="10">
    <source>
        <dbReference type="ARBA" id="ARBA00033270"/>
    </source>
</evidence>
<keyword evidence="2" id="KW-0328">Glycosyltransferase</keyword>
<evidence type="ECO:0000256" key="13">
    <source>
        <dbReference type="ARBA" id="ARBA00041418"/>
    </source>
</evidence>
<evidence type="ECO:0000256" key="12">
    <source>
        <dbReference type="ARBA" id="ARBA00041185"/>
    </source>
</evidence>
<reference evidence="17 18" key="1">
    <citation type="submission" date="2019-12" db="EMBL/GenBank/DDBJ databases">
        <title>Novel species isolated from a subtropical stream in China.</title>
        <authorList>
            <person name="Lu H."/>
        </authorList>
    </citation>
    <scope>NUCLEOTIDE SEQUENCE [LARGE SCALE GENOMIC DNA]</scope>
    <source>
        <strain evidence="17 18">DS3</strain>
    </source>
</reference>
<dbReference type="GO" id="GO:0008955">
    <property type="term" value="F:peptidoglycan glycosyltransferase activity"/>
    <property type="evidence" value="ECO:0007669"/>
    <property type="project" value="UniProtKB-EC"/>
</dbReference>
<evidence type="ECO:0000256" key="5">
    <source>
        <dbReference type="ARBA" id="ARBA00022960"/>
    </source>
</evidence>
<comment type="subcellular location">
    <subcellularLocation>
        <location evidence="1">Membrane</location>
        <topology evidence="1">Multi-pass membrane protein</topology>
    </subcellularLocation>
</comment>
<dbReference type="InterPro" id="IPR001182">
    <property type="entry name" value="FtsW/RodA"/>
</dbReference>
<keyword evidence="8 16" id="KW-0472">Membrane</keyword>
<accession>A0A6N9HNA6</accession>
<dbReference type="EC" id="2.4.99.28" evidence="14"/>
<feature type="transmembrane region" description="Helical" evidence="16">
    <location>
        <begin position="268"/>
        <end position="290"/>
    </location>
</feature>
<feature type="transmembrane region" description="Helical" evidence="16">
    <location>
        <begin position="358"/>
        <end position="378"/>
    </location>
</feature>
<dbReference type="PANTHER" id="PTHR30474:SF2">
    <property type="entry name" value="PEPTIDOGLYCAN GLYCOSYLTRANSFERASE FTSW-RELATED"/>
    <property type="match status" value="1"/>
</dbReference>
<keyword evidence="3" id="KW-0808">Transferase</keyword>
<dbReference type="Proteomes" id="UP000448575">
    <property type="component" value="Unassembled WGS sequence"/>
</dbReference>
<evidence type="ECO:0000256" key="3">
    <source>
        <dbReference type="ARBA" id="ARBA00022679"/>
    </source>
</evidence>
<keyword evidence="4 16" id="KW-0812">Transmembrane</keyword>
<evidence type="ECO:0000256" key="4">
    <source>
        <dbReference type="ARBA" id="ARBA00022692"/>
    </source>
</evidence>
<feature type="transmembrane region" description="Helical" evidence="16">
    <location>
        <begin position="390"/>
        <end position="410"/>
    </location>
</feature>
<dbReference type="GO" id="GO:0005886">
    <property type="term" value="C:plasma membrane"/>
    <property type="evidence" value="ECO:0007669"/>
    <property type="project" value="TreeGrafter"/>
</dbReference>
<evidence type="ECO:0000256" key="8">
    <source>
        <dbReference type="ARBA" id="ARBA00023136"/>
    </source>
</evidence>
<evidence type="ECO:0000256" key="16">
    <source>
        <dbReference type="SAM" id="Phobius"/>
    </source>
</evidence>
<evidence type="ECO:0000256" key="15">
    <source>
        <dbReference type="ARBA" id="ARBA00049902"/>
    </source>
</evidence>
<evidence type="ECO:0000256" key="1">
    <source>
        <dbReference type="ARBA" id="ARBA00004141"/>
    </source>
</evidence>
<feature type="transmembrane region" description="Helical" evidence="16">
    <location>
        <begin position="331"/>
        <end position="351"/>
    </location>
</feature>
<feature type="transmembrane region" description="Helical" evidence="16">
    <location>
        <begin position="682"/>
        <end position="704"/>
    </location>
</feature>
<feature type="transmembrane region" description="Helical" evidence="16">
    <location>
        <begin position="716"/>
        <end position="739"/>
    </location>
</feature>
<evidence type="ECO:0000313" key="17">
    <source>
        <dbReference type="EMBL" id="MYN04673.1"/>
    </source>
</evidence>
<sequence>MWLVLGLLALLQLGAMARAPSMWVPELVTLRLAAGDSVSLEPLAPAAIQRSASGRWLLAADPARAPAPVLLRPGRAAESLSSMPLAADHLALPGGNRVARLPAPEGSVAFSFAGSAWLYDGALLLRNGAPQAACPDARWSARLAAWWNQHMPAPLAVARALSLGGSLHCGNRIGIADALPDAAAITRASDGSLRITDLEHAPRALDGVQAIAFGAMRLQLGAGAQGDTLVMHPQRRTPQFSAPGVELPAQVAWRWQVRALWPGRPGGALQAAFLLVLAVAAAAGAGAAYMRTRQPQAPRARAFAWAAHAVCAAALLAGGLLAIALQRLGQPVAAAPSLLLAALALASWLAAPGARTSANGCAMLLLAVGLLLQLELGLGGGDLRYFQKTTALLATGLGTLALWRLAPAPWRAAAGTPRGVELALLALAALALAALAAQVLWGDETGVFDLQPVELAKLALSAMTAHCLALRFAWHNGPQYSTVLARWLALAAPVLLFLALLALALVQVDDYSPLILLLLWAAGIVLAYTCASGQRFAAALMVAAAGAAACAVGALQNGGAAALPSSFYADRFQVWLAPGEHPHTGQQVLRAAGAIAQGGLAGADSSFGLRSAGLPAGAASGIPAVQDDFAPAFFLNRHGLLAGLALWLLQAAFLAALLWQALRAHQQACAARAYQQAWAARFRCFALCGGAAFVAGHLLLSWSTNLAILPVMGQPMSFLSAGGSHLLFFLLPLLGLSAASNEE</sequence>
<feature type="transmembrane region" description="Helical" evidence="16">
    <location>
        <begin position="302"/>
        <end position="325"/>
    </location>
</feature>
<dbReference type="GO" id="GO:0009252">
    <property type="term" value="P:peptidoglycan biosynthetic process"/>
    <property type="evidence" value="ECO:0007669"/>
    <property type="project" value="UniProtKB-KW"/>
</dbReference>
<evidence type="ECO:0000256" key="14">
    <source>
        <dbReference type="ARBA" id="ARBA00044770"/>
    </source>
</evidence>
<evidence type="ECO:0000256" key="2">
    <source>
        <dbReference type="ARBA" id="ARBA00022676"/>
    </source>
</evidence>
<feature type="transmembrane region" description="Helical" evidence="16">
    <location>
        <begin position="536"/>
        <end position="555"/>
    </location>
</feature>
<keyword evidence="5" id="KW-0133">Cell shape</keyword>
<dbReference type="GO" id="GO:0008360">
    <property type="term" value="P:regulation of cell shape"/>
    <property type="evidence" value="ECO:0007669"/>
    <property type="project" value="UniProtKB-KW"/>
</dbReference>
<name>A0A6N9HNA6_9BURK</name>
<comment type="caution">
    <text evidence="17">The sequence shown here is derived from an EMBL/GenBank/DDBJ whole genome shotgun (WGS) entry which is preliminary data.</text>
</comment>
<dbReference type="GO" id="GO:0015648">
    <property type="term" value="F:lipid-linked peptidoglycan transporter activity"/>
    <property type="evidence" value="ECO:0007669"/>
    <property type="project" value="TreeGrafter"/>
</dbReference>
<feature type="transmembrane region" description="Helical" evidence="16">
    <location>
        <begin position="422"/>
        <end position="441"/>
    </location>
</feature>
<dbReference type="Pfam" id="PF01098">
    <property type="entry name" value="FTSW_RODA_SPOVE"/>
    <property type="match status" value="1"/>
</dbReference>
<evidence type="ECO:0000256" key="6">
    <source>
        <dbReference type="ARBA" id="ARBA00022984"/>
    </source>
</evidence>
<proteinExistence type="inferred from homology"/>
<keyword evidence="18" id="KW-1185">Reference proteome</keyword>
<feature type="transmembrane region" description="Helical" evidence="16">
    <location>
        <begin position="511"/>
        <end position="529"/>
    </location>
</feature>
<keyword evidence="6" id="KW-0573">Peptidoglycan synthesis</keyword>
<dbReference type="GO" id="GO:0051301">
    <property type="term" value="P:cell division"/>
    <property type="evidence" value="ECO:0007669"/>
    <property type="project" value="InterPro"/>
</dbReference>
<keyword evidence="7 16" id="KW-1133">Transmembrane helix</keyword>
<evidence type="ECO:0000313" key="18">
    <source>
        <dbReference type="Proteomes" id="UP000448575"/>
    </source>
</evidence>
<feature type="transmembrane region" description="Helical" evidence="16">
    <location>
        <begin position="484"/>
        <end position="505"/>
    </location>
</feature>
<gene>
    <name evidence="17" type="ORF">GTP41_21495</name>
</gene>
<dbReference type="GO" id="GO:0032153">
    <property type="term" value="C:cell division site"/>
    <property type="evidence" value="ECO:0007669"/>
    <property type="project" value="TreeGrafter"/>
</dbReference>
<evidence type="ECO:0000256" key="7">
    <source>
        <dbReference type="ARBA" id="ARBA00022989"/>
    </source>
</evidence>
<comment type="catalytic activity">
    <reaction evidence="15">
        <text>[GlcNAc-(1-&gt;4)-Mur2Ac(oyl-L-Ala-gamma-D-Glu-L-Lys-D-Ala-D-Ala)](n)-di-trans,octa-cis-undecaprenyl diphosphate + beta-D-GlcNAc-(1-&gt;4)-Mur2Ac(oyl-L-Ala-gamma-D-Glu-L-Lys-D-Ala-D-Ala)-di-trans,octa-cis-undecaprenyl diphosphate = [GlcNAc-(1-&gt;4)-Mur2Ac(oyl-L-Ala-gamma-D-Glu-L-Lys-D-Ala-D-Ala)](n+1)-di-trans,octa-cis-undecaprenyl diphosphate + di-trans,octa-cis-undecaprenyl diphosphate + H(+)</text>
        <dbReference type="Rhea" id="RHEA:23708"/>
        <dbReference type="Rhea" id="RHEA-COMP:9602"/>
        <dbReference type="Rhea" id="RHEA-COMP:9603"/>
        <dbReference type="ChEBI" id="CHEBI:15378"/>
        <dbReference type="ChEBI" id="CHEBI:58405"/>
        <dbReference type="ChEBI" id="CHEBI:60033"/>
        <dbReference type="ChEBI" id="CHEBI:78435"/>
        <dbReference type="EC" id="2.4.99.28"/>
    </reaction>
</comment>
<protein>
    <recommendedName>
        <fullName evidence="12">Probable peptidoglycan glycosyltransferase FtsW</fullName>
        <ecNumber evidence="14">2.4.99.28</ecNumber>
    </recommendedName>
    <alternativeName>
        <fullName evidence="13">Cell division protein FtsW</fullName>
    </alternativeName>
    <alternativeName>
        <fullName evidence="10">Cell wall polymerase</fullName>
    </alternativeName>
    <alternativeName>
        <fullName evidence="9">Peptidoglycan polymerase</fullName>
    </alternativeName>
</protein>
<organism evidence="17 18">
    <name type="scientific">Pseudoduganella guangdongensis</name>
    <dbReference type="NCBI Taxonomy" id="2692179"/>
    <lineage>
        <taxon>Bacteria</taxon>
        <taxon>Pseudomonadati</taxon>
        <taxon>Pseudomonadota</taxon>
        <taxon>Betaproteobacteria</taxon>
        <taxon>Burkholderiales</taxon>
        <taxon>Oxalobacteraceae</taxon>
        <taxon>Telluria group</taxon>
        <taxon>Pseudoduganella</taxon>
    </lineage>
</organism>
<dbReference type="EMBL" id="WWCJ01000019">
    <property type="protein sequence ID" value="MYN04673.1"/>
    <property type="molecule type" value="Genomic_DNA"/>
</dbReference>
<feature type="transmembrane region" description="Helical" evidence="16">
    <location>
        <begin position="640"/>
        <end position="662"/>
    </location>
</feature>
<dbReference type="PANTHER" id="PTHR30474">
    <property type="entry name" value="CELL CYCLE PROTEIN"/>
    <property type="match status" value="1"/>
</dbReference>
<evidence type="ECO:0000256" key="9">
    <source>
        <dbReference type="ARBA" id="ARBA00032370"/>
    </source>
</evidence>